<evidence type="ECO:0000256" key="1">
    <source>
        <dbReference type="ARBA" id="ARBA00004141"/>
    </source>
</evidence>
<dbReference type="InterPro" id="IPR012932">
    <property type="entry name" value="VKOR"/>
</dbReference>
<protein>
    <recommendedName>
        <fullName evidence="11">Vitamin K epoxide reductase domain-containing protein</fullName>
    </recommendedName>
</protein>
<dbReference type="Proteomes" id="UP000177943">
    <property type="component" value="Unassembled WGS sequence"/>
</dbReference>
<evidence type="ECO:0000259" key="11">
    <source>
        <dbReference type="SMART" id="SM00756"/>
    </source>
</evidence>
<evidence type="ECO:0000256" key="4">
    <source>
        <dbReference type="ARBA" id="ARBA00022719"/>
    </source>
</evidence>
<dbReference type="InterPro" id="IPR038354">
    <property type="entry name" value="VKOR_sf"/>
</dbReference>
<dbReference type="SMART" id="SM00756">
    <property type="entry name" value="VKc"/>
    <property type="match status" value="1"/>
</dbReference>
<gene>
    <name evidence="12" type="ORF">A3D56_02575</name>
</gene>
<sequence>MEVFLKVVTILAAVAGFLLAYYIRHKKHHEQPMVCPLNSDCHKVVHSEYSRFFGIPVELLGILYYLIIGVAYLVFLVKPEIYFPALSTLILLITSLAFLFSLYLTAIQLFVIRELCTWCLISAFICTVIFIAGWYLSGFSLDAPLSDFASFS</sequence>
<dbReference type="GO" id="GO:0048038">
    <property type="term" value="F:quinone binding"/>
    <property type="evidence" value="ECO:0007669"/>
    <property type="project" value="UniProtKB-KW"/>
</dbReference>
<evidence type="ECO:0000256" key="2">
    <source>
        <dbReference type="ARBA" id="ARBA00006214"/>
    </source>
</evidence>
<evidence type="ECO:0000256" key="8">
    <source>
        <dbReference type="ARBA" id="ARBA00023157"/>
    </source>
</evidence>
<evidence type="ECO:0000256" key="5">
    <source>
        <dbReference type="ARBA" id="ARBA00022989"/>
    </source>
</evidence>
<feature type="transmembrane region" description="Helical" evidence="10">
    <location>
        <begin position="6"/>
        <end position="23"/>
    </location>
</feature>
<dbReference type="CDD" id="cd12916">
    <property type="entry name" value="VKOR_1"/>
    <property type="match status" value="1"/>
</dbReference>
<dbReference type="PANTHER" id="PTHR34573:SF1">
    <property type="entry name" value="VITAMIN K EPOXIDE REDUCTASE DOMAIN-CONTAINING PROTEIN"/>
    <property type="match status" value="1"/>
</dbReference>
<dbReference type="AlphaFoldDB" id="A0A1G2MRY9"/>
<evidence type="ECO:0000313" key="12">
    <source>
        <dbReference type="EMBL" id="OHA26667.1"/>
    </source>
</evidence>
<feature type="transmembrane region" description="Helical" evidence="10">
    <location>
        <begin position="81"/>
        <end position="103"/>
    </location>
</feature>
<keyword evidence="9" id="KW-0676">Redox-active center</keyword>
<feature type="domain" description="Vitamin K epoxide reductase" evidence="11">
    <location>
        <begin position="2"/>
        <end position="137"/>
    </location>
</feature>
<evidence type="ECO:0000256" key="6">
    <source>
        <dbReference type="ARBA" id="ARBA00023002"/>
    </source>
</evidence>
<dbReference type="Pfam" id="PF07884">
    <property type="entry name" value="VKOR"/>
    <property type="match status" value="1"/>
</dbReference>
<proteinExistence type="inferred from homology"/>
<keyword evidence="8" id="KW-1015">Disulfide bond</keyword>
<keyword evidence="4" id="KW-0874">Quinone</keyword>
<comment type="subcellular location">
    <subcellularLocation>
        <location evidence="1">Membrane</location>
        <topology evidence="1">Multi-pass membrane protein</topology>
    </subcellularLocation>
</comment>
<comment type="caution">
    <text evidence="12">The sequence shown here is derived from an EMBL/GenBank/DDBJ whole genome shotgun (WGS) entry which is preliminary data.</text>
</comment>
<dbReference type="PANTHER" id="PTHR34573">
    <property type="entry name" value="VKC DOMAIN-CONTAINING PROTEIN"/>
    <property type="match status" value="1"/>
</dbReference>
<feature type="transmembrane region" description="Helical" evidence="10">
    <location>
        <begin position="115"/>
        <end position="136"/>
    </location>
</feature>
<organism evidence="12 13">
    <name type="scientific">Candidatus Taylorbacteria bacterium RIFCSPHIGHO2_02_FULL_45_35</name>
    <dbReference type="NCBI Taxonomy" id="1802311"/>
    <lineage>
        <taxon>Bacteria</taxon>
        <taxon>Candidatus Tayloriibacteriota</taxon>
    </lineage>
</organism>
<keyword evidence="5 10" id="KW-1133">Transmembrane helix</keyword>
<dbReference type="Gene3D" id="1.20.1440.130">
    <property type="entry name" value="VKOR domain"/>
    <property type="match status" value="1"/>
</dbReference>
<name>A0A1G2MRY9_9BACT</name>
<dbReference type="EMBL" id="MHRP01000028">
    <property type="protein sequence ID" value="OHA26667.1"/>
    <property type="molecule type" value="Genomic_DNA"/>
</dbReference>
<dbReference type="GO" id="GO:0016491">
    <property type="term" value="F:oxidoreductase activity"/>
    <property type="evidence" value="ECO:0007669"/>
    <property type="project" value="UniProtKB-KW"/>
</dbReference>
<evidence type="ECO:0000256" key="7">
    <source>
        <dbReference type="ARBA" id="ARBA00023136"/>
    </source>
</evidence>
<evidence type="ECO:0000313" key="13">
    <source>
        <dbReference type="Proteomes" id="UP000177943"/>
    </source>
</evidence>
<keyword evidence="6" id="KW-0560">Oxidoreductase</keyword>
<evidence type="ECO:0000256" key="9">
    <source>
        <dbReference type="ARBA" id="ARBA00023284"/>
    </source>
</evidence>
<evidence type="ECO:0000256" key="10">
    <source>
        <dbReference type="SAM" id="Phobius"/>
    </source>
</evidence>
<keyword evidence="3 10" id="KW-0812">Transmembrane</keyword>
<dbReference type="GO" id="GO:0016020">
    <property type="term" value="C:membrane"/>
    <property type="evidence" value="ECO:0007669"/>
    <property type="project" value="UniProtKB-SubCell"/>
</dbReference>
<evidence type="ECO:0000256" key="3">
    <source>
        <dbReference type="ARBA" id="ARBA00022692"/>
    </source>
</evidence>
<dbReference type="InterPro" id="IPR044698">
    <property type="entry name" value="VKOR/LTO1"/>
</dbReference>
<accession>A0A1G2MRY9</accession>
<comment type="similarity">
    <text evidence="2">Belongs to the VKOR family.</text>
</comment>
<reference evidence="12 13" key="1">
    <citation type="journal article" date="2016" name="Nat. Commun.">
        <title>Thousands of microbial genomes shed light on interconnected biogeochemical processes in an aquifer system.</title>
        <authorList>
            <person name="Anantharaman K."/>
            <person name="Brown C.T."/>
            <person name="Hug L.A."/>
            <person name="Sharon I."/>
            <person name="Castelle C.J."/>
            <person name="Probst A.J."/>
            <person name="Thomas B.C."/>
            <person name="Singh A."/>
            <person name="Wilkins M.J."/>
            <person name="Karaoz U."/>
            <person name="Brodie E.L."/>
            <person name="Williams K.H."/>
            <person name="Hubbard S.S."/>
            <person name="Banfield J.F."/>
        </authorList>
    </citation>
    <scope>NUCLEOTIDE SEQUENCE [LARGE SCALE GENOMIC DNA]</scope>
</reference>
<feature type="transmembrane region" description="Helical" evidence="10">
    <location>
        <begin position="52"/>
        <end position="75"/>
    </location>
</feature>
<keyword evidence="7 10" id="KW-0472">Membrane</keyword>